<keyword evidence="5" id="KW-1185">Reference proteome</keyword>
<dbReference type="Pfam" id="PF07228">
    <property type="entry name" value="SpoIIE"/>
    <property type="match status" value="1"/>
</dbReference>
<dbReference type="InterPro" id="IPR036457">
    <property type="entry name" value="PPM-type-like_dom_sf"/>
</dbReference>
<feature type="domain" description="PPM-type phosphatase" evidence="3">
    <location>
        <begin position="150"/>
        <end position="366"/>
    </location>
</feature>
<comment type="caution">
    <text evidence="4">The sequence shown here is derived from an EMBL/GenBank/DDBJ whole genome shotgun (WGS) entry which is preliminary data.</text>
</comment>
<dbReference type="InterPro" id="IPR052016">
    <property type="entry name" value="Bact_Sigma-Reg"/>
</dbReference>
<gene>
    <name evidence="4" type="ORF">KDL28_03495</name>
</gene>
<name>A0ABT0ZTT0_9PSEU</name>
<evidence type="ECO:0000259" key="3">
    <source>
        <dbReference type="SMART" id="SM00331"/>
    </source>
</evidence>
<dbReference type="EMBL" id="JAGSOV010000009">
    <property type="protein sequence ID" value="MCO1654114.1"/>
    <property type="molecule type" value="Genomic_DNA"/>
</dbReference>
<keyword evidence="2" id="KW-0812">Transmembrane</keyword>
<reference evidence="4" key="1">
    <citation type="submission" date="2021-04" db="EMBL/GenBank/DDBJ databases">
        <title>Pseudonocardia sp. nov., isolated from sandy soil of mangrove forest.</title>
        <authorList>
            <person name="Zan Z."/>
            <person name="Huang R."/>
            <person name="Liu W."/>
        </authorList>
    </citation>
    <scope>NUCLEOTIDE SEQUENCE</scope>
    <source>
        <strain evidence="4">S2-4</strain>
    </source>
</reference>
<dbReference type="Proteomes" id="UP001165283">
    <property type="component" value="Unassembled WGS sequence"/>
</dbReference>
<feature type="transmembrane region" description="Helical" evidence="2">
    <location>
        <begin position="55"/>
        <end position="73"/>
    </location>
</feature>
<keyword evidence="2" id="KW-0472">Membrane</keyword>
<dbReference type="Gene3D" id="3.60.40.10">
    <property type="entry name" value="PPM-type phosphatase domain"/>
    <property type="match status" value="1"/>
</dbReference>
<evidence type="ECO:0000313" key="4">
    <source>
        <dbReference type="EMBL" id="MCO1654114.1"/>
    </source>
</evidence>
<evidence type="ECO:0000313" key="5">
    <source>
        <dbReference type="Proteomes" id="UP001165283"/>
    </source>
</evidence>
<feature type="transmembrane region" description="Helical" evidence="2">
    <location>
        <begin position="7"/>
        <end position="25"/>
    </location>
</feature>
<dbReference type="SMART" id="SM00331">
    <property type="entry name" value="PP2C_SIG"/>
    <property type="match status" value="1"/>
</dbReference>
<keyword evidence="1" id="KW-0378">Hydrolase</keyword>
<dbReference type="SUPFAM" id="SSF81606">
    <property type="entry name" value="PP2C-like"/>
    <property type="match status" value="1"/>
</dbReference>
<keyword evidence="2" id="KW-1133">Transmembrane helix</keyword>
<evidence type="ECO:0000256" key="1">
    <source>
        <dbReference type="ARBA" id="ARBA00022801"/>
    </source>
</evidence>
<evidence type="ECO:0000256" key="2">
    <source>
        <dbReference type="SAM" id="Phobius"/>
    </source>
</evidence>
<protein>
    <submittedName>
        <fullName evidence="4">SpoIIE family protein phosphatase</fullName>
    </submittedName>
</protein>
<organism evidence="4 5">
    <name type="scientific">Pseudonocardia humida</name>
    <dbReference type="NCBI Taxonomy" id="2800819"/>
    <lineage>
        <taxon>Bacteria</taxon>
        <taxon>Bacillati</taxon>
        <taxon>Actinomycetota</taxon>
        <taxon>Actinomycetes</taxon>
        <taxon>Pseudonocardiales</taxon>
        <taxon>Pseudonocardiaceae</taxon>
        <taxon>Pseudonocardia</taxon>
    </lineage>
</organism>
<sequence length="376" mass="39648">MDRLGRAGAVGPLAVIVLFTLLDLAAGPERVVLSLVVIAPLLAASLTGRGLTIAYAVLAFVVAAVLGVDGQQYTADEWPSQAARLFGVALGGLFAVGACDARLEREARLERLSAEAMASRVRAEGAERTATLAEELQRTLLADPPRVPRLDVAVRYLPAAEHVRVGGDWYDAFETADGRTVLVIGDVAGHDGHAAVTMAQLRSSVRGIAQVLVRSPAELLTALDRAVRSLNPGTLATMVMAEVRADDRDRTDLLLRWANAGHPPPLLLRADGSARLLEHEPDLLLGVDPRIARADHELVLRPGDAVVMFTDGLVERRGAAIDDGLRRVVDTAAAVGGASLDALCDALLDPIGEHPSDDVALLAIRAQTALTRPPGP</sequence>
<dbReference type="PANTHER" id="PTHR43156">
    <property type="entry name" value="STAGE II SPORULATION PROTEIN E-RELATED"/>
    <property type="match status" value="1"/>
</dbReference>
<proteinExistence type="predicted"/>
<accession>A0ABT0ZTT0</accession>
<dbReference type="InterPro" id="IPR001932">
    <property type="entry name" value="PPM-type_phosphatase-like_dom"/>
</dbReference>
<dbReference type="PANTHER" id="PTHR43156:SF2">
    <property type="entry name" value="STAGE II SPORULATION PROTEIN E"/>
    <property type="match status" value="1"/>
</dbReference>
<feature type="transmembrane region" description="Helical" evidence="2">
    <location>
        <begin position="85"/>
        <end position="103"/>
    </location>
</feature>
<dbReference type="RefSeq" id="WP_252435719.1">
    <property type="nucleotide sequence ID" value="NZ_JAGSOV010000009.1"/>
</dbReference>